<comment type="subcellular location">
    <subcellularLocation>
        <location evidence="1">Cytoplasm</location>
    </subcellularLocation>
</comment>
<keyword evidence="17" id="KW-1185">Reference proteome</keyword>
<proteinExistence type="predicted"/>
<dbReference type="PRINTS" id="PR00390">
    <property type="entry name" value="PHPHLIPASEC"/>
</dbReference>
<feature type="domain" description="PI-PLC Y-box" evidence="15">
    <location>
        <begin position="642"/>
        <end position="758"/>
    </location>
</feature>
<dbReference type="SUPFAM" id="SSF47473">
    <property type="entry name" value="EF-hand"/>
    <property type="match status" value="1"/>
</dbReference>
<dbReference type="Pfam" id="PF00168">
    <property type="entry name" value="C2"/>
    <property type="match status" value="1"/>
</dbReference>
<dbReference type="CDD" id="cd08591">
    <property type="entry name" value="PI-PLCc_beta"/>
    <property type="match status" value="1"/>
</dbReference>
<feature type="region of interest" description="Disordered" evidence="13">
    <location>
        <begin position="1158"/>
        <end position="1185"/>
    </location>
</feature>
<dbReference type="GO" id="GO:0004435">
    <property type="term" value="F:phosphatidylinositol-4,5-bisphosphate phospholipase C activity"/>
    <property type="evidence" value="ECO:0007669"/>
    <property type="project" value="UniProtKB-UniRule"/>
</dbReference>
<feature type="compositionally biased region" description="Gly residues" evidence="13">
    <location>
        <begin position="995"/>
        <end position="1011"/>
    </location>
</feature>
<dbReference type="SMART" id="SM00149">
    <property type="entry name" value="PLCYc"/>
    <property type="match status" value="1"/>
</dbReference>
<dbReference type="SUPFAM" id="SSF49562">
    <property type="entry name" value="C2 domain (Calcium/lipid-binding domain, CaLB)"/>
    <property type="match status" value="1"/>
</dbReference>
<dbReference type="GO" id="GO:0005509">
    <property type="term" value="F:calcium ion binding"/>
    <property type="evidence" value="ECO:0007669"/>
    <property type="project" value="UniProtKB-UniRule"/>
</dbReference>
<dbReference type="GO" id="GO:0016042">
    <property type="term" value="P:lipid catabolic process"/>
    <property type="evidence" value="ECO:0007669"/>
    <property type="project" value="UniProtKB-KW"/>
</dbReference>
<evidence type="ECO:0000256" key="2">
    <source>
        <dbReference type="ARBA" id="ARBA00022490"/>
    </source>
</evidence>
<dbReference type="Pfam" id="PF08703">
    <property type="entry name" value="PLC-beta_C"/>
    <property type="match status" value="1"/>
</dbReference>
<dbReference type="InterPro" id="IPR053945">
    <property type="entry name" value="PLCB1-4-like_EFh"/>
</dbReference>
<evidence type="ECO:0000256" key="7">
    <source>
        <dbReference type="ARBA" id="ARBA00023098"/>
    </source>
</evidence>
<dbReference type="EMBL" id="NIVC01001408">
    <property type="protein sequence ID" value="PAA68252.1"/>
    <property type="molecule type" value="Genomic_DNA"/>
</dbReference>
<dbReference type="CDD" id="cd13361">
    <property type="entry name" value="PH_PLC_beta"/>
    <property type="match status" value="1"/>
</dbReference>
<dbReference type="Pfam" id="PF22631">
    <property type="entry name" value="PLCB1-4-like_EFh"/>
    <property type="match status" value="1"/>
</dbReference>
<dbReference type="FunFam" id="2.60.40.150:FF:000008">
    <property type="entry name" value="1-phosphatidylinositol 4,5-bisphosphate phosphodiesterase"/>
    <property type="match status" value="1"/>
</dbReference>
<feature type="active site" evidence="10">
    <location>
        <position position="386"/>
    </location>
</feature>
<evidence type="ECO:0000256" key="3">
    <source>
        <dbReference type="ARBA" id="ARBA00022553"/>
    </source>
</evidence>
<dbReference type="SUPFAM" id="SSF69989">
    <property type="entry name" value="C-terminal domain of PLC-beta"/>
    <property type="match status" value="1"/>
</dbReference>
<dbReference type="PIRSF" id="PIRSF000956">
    <property type="entry name" value="PLC-beta"/>
    <property type="match status" value="1"/>
</dbReference>
<feature type="binding site" evidence="11">
    <location>
        <position position="371"/>
    </location>
    <ligand>
        <name>Ca(2+)</name>
        <dbReference type="ChEBI" id="CHEBI:29108"/>
    </ligand>
</feature>
<dbReference type="Gene3D" id="3.20.20.190">
    <property type="entry name" value="Phosphatidylinositol (PI) phosphodiesterase"/>
    <property type="match status" value="1"/>
</dbReference>
<feature type="binding site" evidence="11">
    <location>
        <position position="340"/>
    </location>
    <ligand>
        <name>Ca(2+)</name>
        <dbReference type="ChEBI" id="CHEBI:29108"/>
    </ligand>
</feature>
<dbReference type="InterPro" id="IPR016280">
    <property type="entry name" value="PLC-beta"/>
</dbReference>
<accession>A0A267F5E3</accession>
<dbReference type="Gene3D" id="1.20.1230.10">
    <property type="entry name" value="Phospholipase C beta, distal C-terminal domain"/>
    <property type="match status" value="1"/>
</dbReference>
<dbReference type="InterPro" id="IPR001711">
    <property type="entry name" value="PLipase_C_Pinositol-sp_Y"/>
</dbReference>
<evidence type="ECO:0000256" key="6">
    <source>
        <dbReference type="ARBA" id="ARBA00022963"/>
    </source>
</evidence>
<feature type="region of interest" description="Disordered" evidence="13">
    <location>
        <begin position="1078"/>
        <end position="1101"/>
    </location>
</feature>
<feature type="binding site" evidence="11">
    <location>
        <position position="420"/>
    </location>
    <ligand>
        <name>Ca(2+)</name>
        <dbReference type="ChEBI" id="CHEBI:29108"/>
    </ligand>
</feature>
<feature type="region of interest" description="Disordered" evidence="13">
    <location>
        <begin position="508"/>
        <end position="553"/>
    </location>
</feature>
<keyword evidence="8 9" id="KW-0807">Transducer</keyword>
<keyword evidence="11" id="KW-0479">Metal-binding</keyword>
<keyword evidence="7 9" id="KW-0443">Lipid metabolism</keyword>
<dbReference type="SMART" id="SM00148">
    <property type="entry name" value="PLCXc"/>
    <property type="match status" value="1"/>
</dbReference>
<evidence type="ECO:0000256" key="9">
    <source>
        <dbReference type="PIRNR" id="PIRNR000956"/>
    </source>
</evidence>
<evidence type="ECO:0000256" key="8">
    <source>
        <dbReference type="ARBA" id="ARBA00023224"/>
    </source>
</evidence>
<dbReference type="Gene3D" id="1.10.238.10">
    <property type="entry name" value="EF-hand"/>
    <property type="match status" value="1"/>
</dbReference>
<comment type="cofactor">
    <cofactor evidence="11">
        <name>Ca(2+)</name>
        <dbReference type="ChEBI" id="CHEBI:29108"/>
    </cofactor>
    <text evidence="11">Binds 1 Ca(2+) ion per subunit.</text>
</comment>
<dbReference type="PANTHER" id="PTHR10336">
    <property type="entry name" value="PHOSPHOINOSITIDE-SPECIFIC PHOSPHOLIPASE C FAMILY PROTEIN"/>
    <property type="match status" value="1"/>
</dbReference>
<dbReference type="InterPro" id="IPR011992">
    <property type="entry name" value="EF-hand-dom_pair"/>
</dbReference>
<comment type="catalytic activity">
    <reaction evidence="9 12">
        <text>a 1,2-diacyl-sn-glycero-3-phospho-(1D-myo-inositol-4,5-bisphosphate) + H2O = 1D-myo-inositol 1,4,5-trisphosphate + a 1,2-diacyl-sn-glycerol + H(+)</text>
        <dbReference type="Rhea" id="RHEA:33179"/>
        <dbReference type="ChEBI" id="CHEBI:15377"/>
        <dbReference type="ChEBI" id="CHEBI:15378"/>
        <dbReference type="ChEBI" id="CHEBI:17815"/>
        <dbReference type="ChEBI" id="CHEBI:58456"/>
        <dbReference type="ChEBI" id="CHEBI:203600"/>
        <dbReference type="EC" id="3.1.4.11"/>
    </reaction>
</comment>
<keyword evidence="5 11" id="KW-0106">Calcium</keyword>
<dbReference type="InterPro" id="IPR014815">
    <property type="entry name" value="PLC-beta_C"/>
</dbReference>
<keyword evidence="3" id="KW-0597">Phosphoprotein</keyword>
<evidence type="ECO:0000256" key="10">
    <source>
        <dbReference type="PIRSR" id="PIRSR000956-1"/>
    </source>
</evidence>
<dbReference type="OrthoDB" id="269822at2759"/>
<evidence type="ECO:0000256" key="4">
    <source>
        <dbReference type="ARBA" id="ARBA00022801"/>
    </source>
</evidence>
<dbReference type="FunFam" id="1.10.238.10:FF:000005">
    <property type="entry name" value="Phosphoinositide phospholipase C"/>
    <property type="match status" value="1"/>
</dbReference>
<feature type="region of interest" description="Disordered" evidence="13">
    <location>
        <begin position="929"/>
        <end position="1015"/>
    </location>
</feature>
<dbReference type="Proteomes" id="UP000215902">
    <property type="component" value="Unassembled WGS sequence"/>
</dbReference>
<evidence type="ECO:0000256" key="11">
    <source>
        <dbReference type="PIRSR" id="PIRSR000956-2"/>
    </source>
</evidence>
<comment type="caution">
    <text evidence="16">The sequence shown here is derived from an EMBL/GenBank/DDBJ whole genome shotgun (WGS) entry which is preliminary data.</text>
</comment>
<dbReference type="Pfam" id="PF17787">
    <property type="entry name" value="PH_14"/>
    <property type="match status" value="1"/>
</dbReference>
<dbReference type="InterPro" id="IPR000008">
    <property type="entry name" value="C2_dom"/>
</dbReference>
<reference evidence="16 17" key="1">
    <citation type="submission" date="2017-06" db="EMBL/GenBank/DDBJ databases">
        <title>A platform for efficient transgenesis in Macrostomum lignano, a flatworm model organism for stem cell research.</title>
        <authorList>
            <person name="Berezikov E."/>
        </authorList>
    </citation>
    <scope>NUCLEOTIDE SEQUENCE [LARGE SCALE GENOMIC DNA]</scope>
    <source>
        <strain evidence="16">DV1</strain>
        <tissue evidence="16">Whole organism</tissue>
    </source>
</reference>
<evidence type="ECO:0000313" key="16">
    <source>
        <dbReference type="EMBL" id="PAA68252.1"/>
    </source>
</evidence>
<dbReference type="InterPro" id="IPR042531">
    <property type="entry name" value="PLC-beta_C_sf"/>
</dbReference>
<dbReference type="PROSITE" id="PS50008">
    <property type="entry name" value="PIPLC_Y_DOMAIN"/>
    <property type="match status" value="1"/>
</dbReference>
<dbReference type="Pfam" id="PF00387">
    <property type="entry name" value="PI-PLC-Y"/>
    <property type="match status" value="1"/>
</dbReference>
<keyword evidence="4 9" id="KW-0378">Hydrolase</keyword>
<dbReference type="InterPro" id="IPR001192">
    <property type="entry name" value="PI-PLC_fam"/>
</dbReference>
<evidence type="ECO:0000256" key="1">
    <source>
        <dbReference type="ARBA" id="ARBA00004496"/>
    </source>
</evidence>
<feature type="compositionally biased region" description="Gly residues" evidence="13">
    <location>
        <begin position="956"/>
        <end position="981"/>
    </location>
</feature>
<feature type="binding site" evidence="11">
    <location>
        <position position="369"/>
    </location>
    <ligand>
        <name>Ca(2+)</name>
        <dbReference type="ChEBI" id="CHEBI:29108"/>
    </ligand>
</feature>
<dbReference type="STRING" id="282301.A0A267F5E3"/>
<feature type="compositionally biased region" description="Low complexity" evidence="13">
    <location>
        <begin position="537"/>
        <end position="550"/>
    </location>
</feature>
<dbReference type="Pfam" id="PF00388">
    <property type="entry name" value="PI-PLC-X"/>
    <property type="match status" value="1"/>
</dbReference>
<dbReference type="GO" id="GO:0048015">
    <property type="term" value="P:phosphatidylinositol-mediated signaling"/>
    <property type="evidence" value="ECO:0007669"/>
    <property type="project" value="TreeGrafter"/>
</dbReference>
<evidence type="ECO:0000256" key="12">
    <source>
        <dbReference type="RuleBase" id="RU361133"/>
    </source>
</evidence>
<dbReference type="GO" id="GO:0051209">
    <property type="term" value="P:release of sequestered calcium ion into cytosol"/>
    <property type="evidence" value="ECO:0007669"/>
    <property type="project" value="TreeGrafter"/>
</dbReference>
<protein>
    <recommendedName>
        <fullName evidence="9">1-phosphatidylinositol 4,5-bisphosphate phosphodiesterase</fullName>
        <ecNumber evidence="9">3.1.4.11</ecNumber>
    </recommendedName>
</protein>
<dbReference type="Gene3D" id="2.60.40.150">
    <property type="entry name" value="C2 domain"/>
    <property type="match status" value="1"/>
</dbReference>
<feature type="active site" evidence="10">
    <location>
        <position position="339"/>
    </location>
</feature>
<dbReference type="PANTHER" id="PTHR10336:SF36">
    <property type="entry name" value="1-PHOSPHATIDYLINOSITOL 4,5-BISPHOSPHATE PHOSPHODIESTERASE BETA-4"/>
    <property type="match status" value="1"/>
</dbReference>
<evidence type="ECO:0000259" key="15">
    <source>
        <dbReference type="PROSITE" id="PS50008"/>
    </source>
</evidence>
<evidence type="ECO:0000259" key="14">
    <source>
        <dbReference type="PROSITE" id="PS50004"/>
    </source>
</evidence>
<dbReference type="FunFam" id="3.20.20.190:FF:000005">
    <property type="entry name" value="1-phosphatidylinositol 4,5-bisphosphate phosphodiesterase"/>
    <property type="match status" value="1"/>
</dbReference>
<name>A0A267F5E3_9PLAT</name>
<dbReference type="PROSITE" id="PS50007">
    <property type="entry name" value="PIPLC_X_DOMAIN"/>
    <property type="match status" value="1"/>
</dbReference>
<evidence type="ECO:0000256" key="13">
    <source>
        <dbReference type="SAM" id="MobiDB-lite"/>
    </source>
</evidence>
<dbReference type="CDD" id="cd00275">
    <property type="entry name" value="C2_PLC_like"/>
    <property type="match status" value="1"/>
</dbReference>
<dbReference type="GO" id="GO:0005737">
    <property type="term" value="C:cytoplasm"/>
    <property type="evidence" value="ECO:0007669"/>
    <property type="project" value="UniProtKB-SubCell"/>
</dbReference>
<dbReference type="EC" id="3.1.4.11" evidence="9"/>
<feature type="domain" description="C2" evidence="14">
    <location>
        <begin position="761"/>
        <end position="886"/>
    </location>
</feature>
<dbReference type="InterPro" id="IPR035892">
    <property type="entry name" value="C2_domain_sf"/>
</dbReference>
<dbReference type="InterPro" id="IPR000909">
    <property type="entry name" value="PLipase_C_PInositol-sp_X_dom"/>
</dbReference>
<keyword evidence="6 9" id="KW-0442">Lipid degradation</keyword>
<organism evidence="16 17">
    <name type="scientific">Macrostomum lignano</name>
    <dbReference type="NCBI Taxonomy" id="282301"/>
    <lineage>
        <taxon>Eukaryota</taxon>
        <taxon>Metazoa</taxon>
        <taxon>Spiralia</taxon>
        <taxon>Lophotrochozoa</taxon>
        <taxon>Platyhelminthes</taxon>
        <taxon>Rhabditophora</taxon>
        <taxon>Macrostomorpha</taxon>
        <taxon>Macrostomida</taxon>
        <taxon>Macrostomidae</taxon>
        <taxon>Macrostomum</taxon>
    </lineage>
</organism>
<gene>
    <name evidence="16" type="ORF">BOX15_Mlig023445g1</name>
</gene>
<keyword evidence="2" id="KW-0963">Cytoplasm</keyword>
<sequence>MTSDIAKRQRTVPSAKAYDFNWRMPVAAHLMKGAVFDRYDEYNGSLEQGCEVKVDEFGFFIYWKSENGEGQVLELSQVSDVRTGSKPKEDKIVNNLSERGTGALDNRVVTICSGTDLVNIVYTHMVAQDEKTAMAWIQDLRPLTHNTKASNVCPMTQLRKHWMKLCFSVNANNCIPVRVISKTFASGKTEKIIFQTLKDLGLPSGKNDEIIPATFTFDKFYELYHRICPRQDIEDLFNELCTDNSSVITQDKMVEFLNVTQRDPRLNEILYPFANKLTIENILKQYEPSEENRENRQISIAGFYRYLMSDDNAPVFLDKLEIHHDMDQPLSHYYINSSHNTYLIGRQFGGKSSVEMYRQVLLAGCRCIELDCWDGKDPDQEPIITHGKAMCTDILFKDVIYAIRDTAFVTSAWPVILSFENHCSKAQQYKLAKYCEDILGDFLLSKPLEKYPLEPGMPLPPPEKLKCKILIKNKRLKSDVEKHQLELFLKGQAVIDEVEVPEDPQVIVDGEAGPLSDLEPTPLTGQVDTDPHPEGGAPAAAQPSKPALAATVSQGSAASVTANSPTSPTDAAAVPASSLTNLTAATSTAVATANNGSAVPTDVGIDEVPHAKPKGTLSAEEEQGLLAQYHYTGATTNIHPVLSAMVNYAQPVKFQGFDIAEEVNKHFHMSSFNEGVALGYIKKSVTDFVAYNKRQMSRIYPRGNRVDSSNFMPQIFWNAGCQMVALNFQTPDLAMQLNQGKFEYNGNCGYLLKPDFMRRADRHFDPFSESPVDGVIAASCSVQILSGQFLSDRKIGTYVEVDMYGLPTDTIRREFRTRIVPGNGLNPVYNEEPFVFRKIVLPDLAVIRIGVYEETGKLIGQRILPLDGLCAGYRHISLRTEGNFPLSLPTIFCRIDLKTYVPEGLAAFVDALSDPRAFLSKAEKRERQMKDMGIETSEIADVPTTAGRKKTSKAHSGGGGGGGSSTGGVDSSGGGGGGGGSTSNRPNSMPPGSSSGVGGGGGGGSGVGGGANREDSWLEPITLDAIRQDKQFQKLIKKQTKELDLVLKRQEKELQVMLKAHTAESERLANQHTKALANLSKKSSKGRSENGNSDGPVKEMRDAQNEEMCSLVAQHTDQWTALTQQHAREAHELRRTQLEAHRELASRVILELQAAQRKDMTAQHERENKDLRAQQTKHSMESSRAVLNDKTIRNKAERDRRVREVNENNTKKFIEERKRLVNRQSNAREALEREHAEQVGRVTRALDEQIAEELAIPIEDLAHYKSFLEALRSIGESQATLPDESIGLYSSDDYM</sequence>
<dbReference type="InterPro" id="IPR037862">
    <property type="entry name" value="PLC-beta_PH"/>
</dbReference>
<dbReference type="SUPFAM" id="SSF50729">
    <property type="entry name" value="PH domain-like"/>
    <property type="match status" value="1"/>
</dbReference>
<dbReference type="GO" id="GO:0046488">
    <property type="term" value="P:phosphatidylinositol metabolic process"/>
    <property type="evidence" value="ECO:0007669"/>
    <property type="project" value="TreeGrafter"/>
</dbReference>
<dbReference type="InterPro" id="IPR017946">
    <property type="entry name" value="PLC-like_Pdiesterase_TIM-brl"/>
</dbReference>
<evidence type="ECO:0000256" key="5">
    <source>
        <dbReference type="ARBA" id="ARBA00022837"/>
    </source>
</evidence>
<feature type="compositionally biased region" description="Basic and acidic residues" evidence="13">
    <location>
        <begin position="1158"/>
        <end position="1172"/>
    </location>
</feature>
<evidence type="ECO:0000313" key="17">
    <source>
        <dbReference type="Proteomes" id="UP000215902"/>
    </source>
</evidence>
<dbReference type="SUPFAM" id="SSF51695">
    <property type="entry name" value="PLC-like phosphodiesterases"/>
    <property type="match status" value="1"/>
</dbReference>
<dbReference type="SMART" id="SM00239">
    <property type="entry name" value="C2"/>
    <property type="match status" value="1"/>
</dbReference>
<dbReference type="Gene3D" id="2.30.29.240">
    <property type="match status" value="1"/>
</dbReference>
<dbReference type="PROSITE" id="PS50004">
    <property type="entry name" value="C2"/>
    <property type="match status" value="1"/>
</dbReference>